<comment type="caution">
    <text evidence="9">The sequence shown here is derived from an EMBL/GenBank/DDBJ whole genome shotgun (WGS) entry which is preliminary data.</text>
</comment>
<evidence type="ECO:0000256" key="3">
    <source>
        <dbReference type="ARBA" id="ARBA00022722"/>
    </source>
</evidence>
<dbReference type="Pfam" id="PF07927">
    <property type="entry name" value="HicA_toxin"/>
    <property type="match status" value="1"/>
</dbReference>
<keyword evidence="3" id="KW-0540">Nuclease</keyword>
<evidence type="ECO:0000256" key="2">
    <source>
        <dbReference type="ARBA" id="ARBA00022649"/>
    </source>
</evidence>
<evidence type="ECO:0000313" key="10">
    <source>
        <dbReference type="Proteomes" id="UP000281098"/>
    </source>
</evidence>
<sequence>MKQSEFKRWLAEQGVRFEEGANHTKAYLNGNRATLPRHPSKELKKGTMEGIKKQLGLK</sequence>
<feature type="compositionally biased region" description="Basic and acidic residues" evidence="8">
    <location>
        <begin position="39"/>
        <end position="52"/>
    </location>
</feature>
<name>A0ABX9YW12_9BURK</name>
<evidence type="ECO:0000256" key="6">
    <source>
        <dbReference type="ARBA" id="ARBA00022884"/>
    </source>
</evidence>
<comment type="similarity">
    <text evidence="1">Belongs to the HicA mRNA interferase family.</text>
</comment>
<keyword evidence="4" id="KW-0255">Endonuclease</keyword>
<keyword evidence="2" id="KW-1277">Toxin-antitoxin system</keyword>
<reference evidence="9 10" key="1">
    <citation type="submission" date="2018-08" db="EMBL/GenBank/DDBJ databases">
        <title>Comparative analysis of Burkholderia isolates from Puerto Rico.</title>
        <authorList>
            <person name="Hall C."/>
            <person name="Sahl J."/>
            <person name="Wagner D."/>
        </authorList>
    </citation>
    <scope>NUCLEOTIDE SEQUENCE [LARGE SCALE GENOMIC DNA]</scope>
    <source>
        <strain evidence="9 10">Bp8966</strain>
    </source>
</reference>
<evidence type="ECO:0000313" key="9">
    <source>
        <dbReference type="EMBL" id="RQY96445.1"/>
    </source>
</evidence>
<dbReference type="InterPro" id="IPR038570">
    <property type="entry name" value="HicA_sf"/>
</dbReference>
<organism evidence="9 10">
    <name type="scientific">Burkholderia stagnalis</name>
    <dbReference type="NCBI Taxonomy" id="1503054"/>
    <lineage>
        <taxon>Bacteria</taxon>
        <taxon>Pseudomonadati</taxon>
        <taxon>Pseudomonadota</taxon>
        <taxon>Betaproteobacteria</taxon>
        <taxon>Burkholderiales</taxon>
        <taxon>Burkholderiaceae</taxon>
        <taxon>Burkholderia</taxon>
        <taxon>Burkholderia cepacia complex</taxon>
    </lineage>
</organism>
<dbReference type="Proteomes" id="UP000281098">
    <property type="component" value="Unassembled WGS sequence"/>
</dbReference>
<dbReference type="Gene3D" id="3.30.920.30">
    <property type="entry name" value="Hypothetical protein"/>
    <property type="match status" value="1"/>
</dbReference>
<keyword evidence="5" id="KW-0378">Hydrolase</keyword>
<keyword evidence="10" id="KW-1185">Reference proteome</keyword>
<evidence type="ECO:0000256" key="4">
    <source>
        <dbReference type="ARBA" id="ARBA00022759"/>
    </source>
</evidence>
<evidence type="ECO:0000256" key="1">
    <source>
        <dbReference type="ARBA" id="ARBA00006620"/>
    </source>
</evidence>
<evidence type="ECO:0000256" key="7">
    <source>
        <dbReference type="ARBA" id="ARBA00023016"/>
    </source>
</evidence>
<dbReference type="SUPFAM" id="SSF54786">
    <property type="entry name" value="YcfA/nrd intein domain"/>
    <property type="match status" value="1"/>
</dbReference>
<feature type="region of interest" description="Disordered" evidence="8">
    <location>
        <begin position="31"/>
        <end position="58"/>
    </location>
</feature>
<gene>
    <name evidence="9" type="ORF">DF017_07280</name>
</gene>
<evidence type="ECO:0000256" key="8">
    <source>
        <dbReference type="SAM" id="MobiDB-lite"/>
    </source>
</evidence>
<keyword evidence="7" id="KW-0346">Stress response</keyword>
<dbReference type="InterPro" id="IPR012933">
    <property type="entry name" value="HicA_mRNA_interferase"/>
</dbReference>
<keyword evidence="6" id="KW-0694">RNA-binding</keyword>
<dbReference type="EMBL" id="QTPM01000006">
    <property type="protein sequence ID" value="RQY96445.1"/>
    <property type="molecule type" value="Genomic_DNA"/>
</dbReference>
<accession>A0ABX9YW12</accession>
<dbReference type="RefSeq" id="WP_124492260.1">
    <property type="nucleotide sequence ID" value="NZ_QTOI01000005.1"/>
</dbReference>
<protein>
    <submittedName>
        <fullName evidence="9">Type II toxin-antitoxin system HicA family toxin</fullName>
    </submittedName>
</protein>
<evidence type="ECO:0000256" key="5">
    <source>
        <dbReference type="ARBA" id="ARBA00022801"/>
    </source>
</evidence>
<proteinExistence type="inferred from homology"/>